<name>A0A128EF14_9BACT</name>
<dbReference type="Proteomes" id="UP000069632">
    <property type="component" value="Unassembled WGS sequence"/>
</dbReference>
<accession>A0A128EF14</accession>
<reference evidence="1 2" key="1">
    <citation type="submission" date="2016-02" db="EMBL/GenBank/DDBJ databases">
        <authorList>
            <consortium name="Pathogen Informatics"/>
        </authorList>
    </citation>
    <scope>NUCLEOTIDE SEQUENCE [LARGE SCALE GENOMIC DNA]</scope>
    <source>
        <strain evidence="1 2">RC20</strain>
    </source>
</reference>
<dbReference type="OrthoDB" id="5363596at2"/>
<evidence type="ECO:0000313" key="2">
    <source>
        <dbReference type="Proteomes" id="UP000069632"/>
    </source>
</evidence>
<dbReference type="RefSeq" id="WP_075493401.1">
    <property type="nucleotide sequence ID" value="NZ_CP053844.1"/>
</dbReference>
<protein>
    <submittedName>
        <fullName evidence="1">Uncharacterized protein</fullName>
    </submittedName>
</protein>
<dbReference type="EMBL" id="FIZP01000002">
    <property type="protein sequence ID" value="CZE47131.1"/>
    <property type="molecule type" value="Genomic_DNA"/>
</dbReference>
<organism evidence="1 2">
    <name type="scientific">Campylobacter geochelonis</name>
    <dbReference type="NCBI Taxonomy" id="1780362"/>
    <lineage>
        <taxon>Bacteria</taxon>
        <taxon>Pseudomonadati</taxon>
        <taxon>Campylobacterota</taxon>
        <taxon>Epsilonproteobacteria</taxon>
        <taxon>Campylobacterales</taxon>
        <taxon>Campylobacteraceae</taxon>
        <taxon>Campylobacter</taxon>
    </lineage>
</organism>
<evidence type="ECO:0000313" key="1">
    <source>
        <dbReference type="EMBL" id="CZE47131.1"/>
    </source>
</evidence>
<gene>
    <name evidence="1" type="ORF">ERS672216_00729</name>
</gene>
<proteinExistence type="predicted"/>
<dbReference type="AlphaFoldDB" id="A0A128EF14"/>
<keyword evidence="2" id="KW-1185">Reference proteome</keyword>
<sequence>MTKNETIAQLEKVINQQTFVTTRIKNCITLKREQEIRNIVGSEEEFGKFFYDKNNRFEELLNSILYDGITKYYEEWKHQCHRIYGVYLADITNPAKSKFNKITPKELDIVESYYDDLMSIHKKGVVHFKTAVERLHALSEEKFKSPQ</sequence>